<reference evidence="1 2" key="1">
    <citation type="journal article" date="2019" name="Nat. Med.">
        <title>A library of human gut bacterial isolates paired with longitudinal multiomics data enables mechanistic microbiome research.</title>
        <authorList>
            <person name="Poyet M."/>
            <person name="Groussin M."/>
            <person name="Gibbons S.M."/>
            <person name="Avila-Pacheco J."/>
            <person name="Jiang X."/>
            <person name="Kearney S.M."/>
            <person name="Perrotta A.R."/>
            <person name="Berdy B."/>
            <person name="Zhao S."/>
            <person name="Lieberman T.D."/>
            <person name="Swanson P.K."/>
            <person name="Smith M."/>
            <person name="Roesemann S."/>
            <person name="Alexander J.E."/>
            <person name="Rich S.A."/>
            <person name="Livny J."/>
            <person name="Vlamakis H."/>
            <person name="Clish C."/>
            <person name="Bullock K."/>
            <person name="Deik A."/>
            <person name="Scott J."/>
            <person name="Pierce K.A."/>
            <person name="Xavier R.J."/>
            <person name="Alm E.J."/>
        </authorList>
    </citation>
    <scope>NUCLEOTIDE SEQUENCE [LARGE SCALE GENOMIC DNA]</scope>
    <source>
        <strain evidence="1 2">BIOML-A2</strain>
    </source>
</reference>
<sequence length="52" mass="5953">MKAKTILDAEKKDAIDIATELCYSEEVKRKIAQAKSVYEIGRILKQARLDQE</sequence>
<protein>
    <submittedName>
        <fullName evidence="1">Uncharacterized protein</fullName>
    </submittedName>
</protein>
<name>A0A6I2R6H1_FLAPL</name>
<dbReference type="Proteomes" id="UP000434475">
    <property type="component" value="Unassembled WGS sequence"/>
</dbReference>
<dbReference type="RefSeq" id="WP_158581243.1">
    <property type="nucleotide sequence ID" value="NZ_WKPR01000005.1"/>
</dbReference>
<comment type="caution">
    <text evidence="1">The sequence shown here is derived from an EMBL/GenBank/DDBJ whole genome shotgun (WGS) entry which is preliminary data.</text>
</comment>
<accession>A0A6I2R6H1</accession>
<evidence type="ECO:0000313" key="2">
    <source>
        <dbReference type="Proteomes" id="UP000434475"/>
    </source>
</evidence>
<dbReference type="AlphaFoldDB" id="A0A6I2R6H1"/>
<evidence type="ECO:0000313" key="1">
    <source>
        <dbReference type="EMBL" id="MSB19327.1"/>
    </source>
</evidence>
<dbReference type="EMBL" id="WKPR01000005">
    <property type="protein sequence ID" value="MSB19327.1"/>
    <property type="molecule type" value="Genomic_DNA"/>
</dbReference>
<proteinExistence type="predicted"/>
<organism evidence="1 2">
    <name type="scientific">Flavonifractor plautii</name>
    <name type="common">Fusobacterium plautii</name>
    <dbReference type="NCBI Taxonomy" id="292800"/>
    <lineage>
        <taxon>Bacteria</taxon>
        <taxon>Bacillati</taxon>
        <taxon>Bacillota</taxon>
        <taxon>Clostridia</taxon>
        <taxon>Eubacteriales</taxon>
        <taxon>Oscillospiraceae</taxon>
        <taxon>Flavonifractor</taxon>
    </lineage>
</organism>
<gene>
    <name evidence="1" type="ORF">GKE97_07330</name>
</gene>